<dbReference type="HAMAP" id="MF_01438">
    <property type="entry name" value="DisA"/>
    <property type="match status" value="1"/>
</dbReference>
<feature type="binding site" evidence="11">
    <location>
        <begin position="104"/>
        <end position="108"/>
    </location>
    <ligand>
        <name>ATP</name>
        <dbReference type="ChEBI" id="CHEBI:30616"/>
    </ligand>
</feature>
<evidence type="ECO:0000256" key="7">
    <source>
        <dbReference type="ARBA" id="ARBA00022840"/>
    </source>
</evidence>
<feature type="domain" description="DAC" evidence="12">
    <location>
        <begin position="6"/>
        <end position="144"/>
    </location>
</feature>
<gene>
    <name evidence="11" type="primary">disA</name>
    <name evidence="13" type="ORF">FHU29_002199</name>
</gene>
<name>A0A839RML5_9ACTN</name>
<keyword evidence="9 11" id="KW-0238">DNA-binding</keyword>
<dbReference type="GO" id="GO:0106408">
    <property type="term" value="F:diadenylate cyclase activity"/>
    <property type="evidence" value="ECO:0007669"/>
    <property type="project" value="UniProtKB-EC"/>
</dbReference>
<organism evidence="13 14">
    <name type="scientific">Hoyosella altamirensis</name>
    <dbReference type="NCBI Taxonomy" id="616997"/>
    <lineage>
        <taxon>Bacteria</taxon>
        <taxon>Bacillati</taxon>
        <taxon>Actinomycetota</taxon>
        <taxon>Actinomycetes</taxon>
        <taxon>Mycobacteriales</taxon>
        <taxon>Hoyosellaceae</taxon>
        <taxon>Hoyosella</taxon>
    </lineage>
</organism>
<dbReference type="InterPro" id="IPR050338">
    <property type="entry name" value="DisA"/>
</dbReference>
<evidence type="ECO:0000256" key="11">
    <source>
        <dbReference type="HAMAP-Rule" id="MF_01438"/>
    </source>
</evidence>
<comment type="subunit">
    <text evidence="11">Homooctamer.</text>
</comment>
<keyword evidence="7 11" id="KW-0067">ATP-binding</keyword>
<proteinExistence type="inferred from homology"/>
<evidence type="ECO:0000256" key="6">
    <source>
        <dbReference type="ARBA" id="ARBA00022763"/>
    </source>
</evidence>
<evidence type="ECO:0000259" key="12">
    <source>
        <dbReference type="PROSITE" id="PS51794"/>
    </source>
</evidence>
<comment type="catalytic activity">
    <reaction evidence="1 11">
        <text>2 ATP = 3',3'-c-di-AMP + 2 diphosphate</text>
        <dbReference type="Rhea" id="RHEA:35655"/>
        <dbReference type="ChEBI" id="CHEBI:30616"/>
        <dbReference type="ChEBI" id="CHEBI:33019"/>
        <dbReference type="ChEBI" id="CHEBI:71500"/>
        <dbReference type="EC" id="2.7.7.85"/>
    </reaction>
</comment>
<dbReference type="InterPro" id="IPR018906">
    <property type="entry name" value="DNA_integrity_scan_DisA_link"/>
</dbReference>
<dbReference type="OrthoDB" id="41841at2"/>
<dbReference type="Gene3D" id="1.20.1260.110">
    <property type="entry name" value="DNA integrity scanning linker region"/>
    <property type="match status" value="1"/>
</dbReference>
<dbReference type="InterPro" id="IPR003390">
    <property type="entry name" value="DNA_integrity_scan_DisA_N"/>
</dbReference>
<protein>
    <recommendedName>
        <fullName evidence="11">DNA integrity scanning protein DisA</fullName>
    </recommendedName>
    <alternativeName>
        <fullName evidence="11">Cyclic di-AMP synthase</fullName>
        <shortName evidence="11">c-di-AMP synthase</shortName>
    </alternativeName>
    <alternativeName>
        <fullName evidence="11">Diadenylate cyclase</fullName>
        <ecNumber evidence="11">2.7.7.85</ecNumber>
    </alternativeName>
</protein>
<feature type="binding site" evidence="11">
    <location>
        <position position="91"/>
    </location>
    <ligand>
        <name>ATP</name>
        <dbReference type="ChEBI" id="CHEBI:30616"/>
    </ligand>
</feature>
<comment type="cofactor">
    <cofactor evidence="2 11">
        <name>Mg(2+)</name>
        <dbReference type="ChEBI" id="CHEBI:18420"/>
    </cofactor>
</comment>
<evidence type="ECO:0000256" key="10">
    <source>
        <dbReference type="ARBA" id="ARBA00023204"/>
    </source>
</evidence>
<keyword evidence="5 11" id="KW-0547">Nucleotide-binding</keyword>
<keyword evidence="14" id="KW-1185">Reference proteome</keyword>
<evidence type="ECO:0000256" key="1">
    <source>
        <dbReference type="ARBA" id="ARBA00000877"/>
    </source>
</evidence>
<evidence type="ECO:0000313" key="14">
    <source>
        <dbReference type="Proteomes" id="UP000567922"/>
    </source>
</evidence>
<dbReference type="InterPro" id="IPR023763">
    <property type="entry name" value="DNA_integrity_scanning_protein"/>
</dbReference>
<dbReference type="Pfam" id="PF02457">
    <property type="entry name" value="DAC"/>
    <property type="match status" value="1"/>
</dbReference>
<dbReference type="GO" id="GO:0004016">
    <property type="term" value="F:adenylate cyclase activity"/>
    <property type="evidence" value="ECO:0007669"/>
    <property type="project" value="TreeGrafter"/>
</dbReference>
<dbReference type="PANTHER" id="PTHR34185:SF3">
    <property type="entry name" value="DNA INTEGRITY SCANNING PROTEIN DISA"/>
    <property type="match status" value="1"/>
</dbReference>
<keyword evidence="4 11" id="KW-0548">Nucleotidyltransferase</keyword>
<dbReference type="InterPro" id="IPR010994">
    <property type="entry name" value="RuvA_2-like"/>
</dbReference>
<dbReference type="AlphaFoldDB" id="A0A839RML5"/>
<dbReference type="GO" id="GO:0005524">
    <property type="term" value="F:ATP binding"/>
    <property type="evidence" value="ECO:0007669"/>
    <property type="project" value="UniProtKB-UniRule"/>
</dbReference>
<keyword evidence="10 11" id="KW-0234">DNA repair</keyword>
<comment type="function">
    <text evidence="11">Has also diadenylate cyclase activity, catalyzing the condensation of 2 ATP molecules into cyclic di-AMP (c-di-AMP). c-di-AMP likely acts as a signaling molecule that may couple DNA integrity with a cellular process.</text>
</comment>
<dbReference type="SUPFAM" id="SSF47781">
    <property type="entry name" value="RuvA domain 2-like"/>
    <property type="match status" value="1"/>
</dbReference>
<dbReference type="SUPFAM" id="SSF143597">
    <property type="entry name" value="YojJ-like"/>
    <property type="match status" value="1"/>
</dbReference>
<keyword evidence="6 11" id="KW-0227">DNA damage</keyword>
<dbReference type="EMBL" id="JACHWS010000002">
    <property type="protein sequence ID" value="MBB3037750.1"/>
    <property type="molecule type" value="Genomic_DNA"/>
</dbReference>
<evidence type="ECO:0000256" key="4">
    <source>
        <dbReference type="ARBA" id="ARBA00022695"/>
    </source>
</evidence>
<evidence type="ECO:0000256" key="5">
    <source>
        <dbReference type="ARBA" id="ARBA00022741"/>
    </source>
</evidence>
<reference evidence="13 14" key="1">
    <citation type="submission" date="2020-08" db="EMBL/GenBank/DDBJ databases">
        <title>Sequencing the genomes of 1000 actinobacteria strains.</title>
        <authorList>
            <person name="Klenk H.-P."/>
        </authorList>
    </citation>
    <scope>NUCLEOTIDE SEQUENCE [LARGE SCALE GENOMIC DNA]</scope>
    <source>
        <strain evidence="13 14">DSM 45258</strain>
    </source>
</reference>
<dbReference type="GO" id="GO:0006281">
    <property type="term" value="P:DNA repair"/>
    <property type="evidence" value="ECO:0007669"/>
    <property type="project" value="UniProtKB-UniRule"/>
</dbReference>
<evidence type="ECO:0000313" key="13">
    <source>
        <dbReference type="EMBL" id="MBB3037750.1"/>
    </source>
</evidence>
<dbReference type="InterPro" id="IPR038331">
    <property type="entry name" value="DisA_sf"/>
</dbReference>
<dbReference type="RefSeq" id="WP_064442366.1">
    <property type="nucleotide sequence ID" value="NZ_BDDI01000023.1"/>
</dbReference>
<sequence length="359" mass="39124">MTLDHSPVLVDTIARLAPGTGLRDALERILRGRTGALIVLGYDDAIERLCDGGFVLDIQFAPTRLRELAKMDGAVVLSTDGSRIVRANVQLVPDSTIPTEESGTRHRTAERTAIQTGFPVISVSQSMSIASVYVAGTRHVLEDTATILSRANQAIATLERYRMRLDQVTRALGVAEIDDFVSLRDALTVIQRLEMVRRISSEIDRSVIELGTGGRQVALQLEELLGDNEVARRLVLLDYVRAGGPASDQHIDRVLAALESLSDGALLDLTEIAHVLGYSRAVETLDTAVEPRGYRLLSQLPRLPFSQIERLIGTFGSLQKLLAASSTEFQTVDGISGFRARHISEGLSRLAGSTLENQF</sequence>
<dbReference type="Proteomes" id="UP000567922">
    <property type="component" value="Unassembled WGS sequence"/>
</dbReference>
<dbReference type="FunFam" id="3.40.1700.10:FF:000001">
    <property type="entry name" value="DNA integrity scanning protein DisA"/>
    <property type="match status" value="1"/>
</dbReference>
<dbReference type="Gene3D" id="3.40.1700.10">
    <property type="entry name" value="DNA integrity scanning protein, DisA, N-terminal domain"/>
    <property type="match status" value="1"/>
</dbReference>
<evidence type="ECO:0000256" key="8">
    <source>
        <dbReference type="ARBA" id="ARBA00022842"/>
    </source>
</evidence>
<feature type="binding site" evidence="11">
    <location>
        <position position="73"/>
    </location>
    <ligand>
        <name>ATP</name>
        <dbReference type="ChEBI" id="CHEBI:30616"/>
    </ligand>
</feature>
<keyword evidence="3 11" id="KW-0808">Transferase</keyword>
<accession>A0A839RML5</accession>
<comment type="caution">
    <text evidence="13">The sequence shown here is derived from an EMBL/GenBank/DDBJ whole genome shotgun (WGS) entry which is preliminary data.</text>
</comment>
<dbReference type="InterPro" id="IPR036888">
    <property type="entry name" value="DNA_integrity_DisA_N_sf"/>
</dbReference>
<keyword evidence="8 11" id="KW-0460">Magnesium</keyword>
<dbReference type="Gene3D" id="1.10.150.20">
    <property type="entry name" value="5' to 3' exonuclease, C-terminal subdomain"/>
    <property type="match status" value="1"/>
</dbReference>
<dbReference type="PANTHER" id="PTHR34185">
    <property type="entry name" value="DIADENYLATE CYCLASE"/>
    <property type="match status" value="1"/>
</dbReference>
<dbReference type="NCBIfam" id="NF010009">
    <property type="entry name" value="PRK13482.1"/>
    <property type="match status" value="1"/>
</dbReference>
<dbReference type="Pfam" id="PF10635">
    <property type="entry name" value="DisA-linker"/>
    <property type="match status" value="1"/>
</dbReference>
<comment type="similarity">
    <text evidence="11">Belongs to the DisA family.</text>
</comment>
<dbReference type="PROSITE" id="PS51794">
    <property type="entry name" value="DAC"/>
    <property type="match status" value="1"/>
</dbReference>
<comment type="function">
    <text evidence="11">Participates in a DNA-damage check-point. DisA forms globular foci that rapidly scan along the chromosomes searching for lesions.</text>
</comment>
<evidence type="ECO:0000256" key="3">
    <source>
        <dbReference type="ARBA" id="ARBA00022679"/>
    </source>
</evidence>
<evidence type="ECO:0000256" key="2">
    <source>
        <dbReference type="ARBA" id="ARBA00001946"/>
    </source>
</evidence>
<dbReference type="EC" id="2.7.7.85" evidence="11"/>
<evidence type="ECO:0000256" key="9">
    <source>
        <dbReference type="ARBA" id="ARBA00023125"/>
    </source>
</evidence>
<dbReference type="GO" id="GO:0003677">
    <property type="term" value="F:DNA binding"/>
    <property type="evidence" value="ECO:0007669"/>
    <property type="project" value="UniProtKB-UniRule"/>
</dbReference>